<accession>A0A6J6AZ96</accession>
<dbReference type="AlphaFoldDB" id="A0A6J6AZ96"/>
<evidence type="ECO:0000256" key="1">
    <source>
        <dbReference type="SAM" id="Phobius"/>
    </source>
</evidence>
<proteinExistence type="predicted"/>
<dbReference type="EMBL" id="CAEZSJ010000002">
    <property type="protein sequence ID" value="CAB4531369.1"/>
    <property type="molecule type" value="Genomic_DNA"/>
</dbReference>
<keyword evidence="1" id="KW-0812">Transmembrane</keyword>
<protein>
    <submittedName>
        <fullName evidence="2">Unannotated protein</fullName>
    </submittedName>
</protein>
<feature type="transmembrane region" description="Helical" evidence="1">
    <location>
        <begin position="6"/>
        <end position="23"/>
    </location>
</feature>
<keyword evidence="1" id="KW-1133">Transmembrane helix</keyword>
<keyword evidence="1" id="KW-0472">Membrane</keyword>
<name>A0A6J6AZ96_9ZZZZ</name>
<organism evidence="2">
    <name type="scientific">freshwater metagenome</name>
    <dbReference type="NCBI Taxonomy" id="449393"/>
    <lineage>
        <taxon>unclassified sequences</taxon>
        <taxon>metagenomes</taxon>
        <taxon>ecological metagenomes</taxon>
    </lineage>
</organism>
<gene>
    <name evidence="2" type="ORF">UFOPK1425_00023</name>
</gene>
<reference evidence="2" key="1">
    <citation type="submission" date="2020-05" db="EMBL/GenBank/DDBJ databases">
        <authorList>
            <person name="Chiriac C."/>
            <person name="Salcher M."/>
            <person name="Ghai R."/>
            <person name="Kavagutti S V."/>
        </authorList>
    </citation>
    <scope>NUCLEOTIDE SEQUENCE</scope>
</reference>
<sequence>MVESIVAAIFLILVFGWYLSFLASRLDALHHRVETSWAHLDSLLQRRASIALEIAHLESIDPATSLILTAAAYQAREANIVERSDAEILLSQSLKLISEDAAEIPSGIESELLSSLMAITEKIAVGITIHTEAVNSARHLRNKAIFKTFRLAGHAPLPMRYSFEDDIL</sequence>
<evidence type="ECO:0000313" key="2">
    <source>
        <dbReference type="EMBL" id="CAB4531369.1"/>
    </source>
</evidence>